<reference evidence="1" key="1">
    <citation type="submission" date="2020-05" db="EMBL/GenBank/DDBJ databases">
        <authorList>
            <person name="Chiriac C."/>
            <person name="Salcher M."/>
            <person name="Ghai R."/>
            <person name="Kavagutti S V."/>
        </authorList>
    </citation>
    <scope>NUCLEOTIDE SEQUENCE</scope>
</reference>
<dbReference type="EMBL" id="LR797824">
    <property type="protein sequence ID" value="CAB4241684.1"/>
    <property type="molecule type" value="Genomic_DNA"/>
</dbReference>
<proteinExistence type="predicted"/>
<protein>
    <submittedName>
        <fullName evidence="1">Uncharacterized protein</fullName>
    </submittedName>
</protein>
<sequence>MNPRTLAPLTEDQRIALISCFENNTQLQEYPGRRFALDLEPAMEIVKPIIDSVLGEGTWEVAGGNFFETSTGYRVHADTGKEGPEKVLQTFVFPLSMTFKQDIVPTPERVRLLILNQTWSGDAAFFLRGSPDEPNEYNIVVKDYENVGELDAGTYDDILLKTCPHLSPSNFLGLTVDKNFQWIPGVPITFPRNRLHVSSAFPRQGVAKKLGLSIFTSKL</sequence>
<gene>
    <name evidence="1" type="ORF">UFOVP71_222</name>
</gene>
<name>A0A6J5TBL9_9CAUD</name>
<evidence type="ECO:0000313" key="1">
    <source>
        <dbReference type="EMBL" id="CAB4241684.1"/>
    </source>
</evidence>
<accession>A0A6J5TBL9</accession>
<organism evidence="1">
    <name type="scientific">uncultured Caudovirales phage</name>
    <dbReference type="NCBI Taxonomy" id="2100421"/>
    <lineage>
        <taxon>Viruses</taxon>
        <taxon>Duplodnaviria</taxon>
        <taxon>Heunggongvirae</taxon>
        <taxon>Uroviricota</taxon>
        <taxon>Caudoviricetes</taxon>
        <taxon>Peduoviridae</taxon>
        <taxon>Maltschvirus</taxon>
        <taxon>Maltschvirus maltsch</taxon>
    </lineage>
</organism>